<keyword evidence="1" id="KW-0472">Membrane</keyword>
<feature type="transmembrane region" description="Helical" evidence="1">
    <location>
        <begin position="67"/>
        <end position="88"/>
    </location>
</feature>
<keyword evidence="1" id="KW-0812">Transmembrane</keyword>
<dbReference type="AlphaFoldDB" id="A0A847VDW1"/>
<comment type="caution">
    <text evidence="2">The sequence shown here is derived from an EMBL/GenBank/DDBJ whole genome shotgun (WGS) entry which is preliminary data.</text>
</comment>
<keyword evidence="1" id="KW-1133">Transmembrane helix</keyword>
<dbReference type="Pfam" id="PF18895">
    <property type="entry name" value="T4SS_pilin"/>
    <property type="match status" value="1"/>
</dbReference>
<organism evidence="2 3">
    <name type="scientific">Candidatus Dojkabacteria bacterium</name>
    <dbReference type="NCBI Taxonomy" id="2099670"/>
    <lineage>
        <taxon>Bacteria</taxon>
        <taxon>Candidatus Dojkabacteria</taxon>
    </lineage>
</organism>
<gene>
    <name evidence="2" type="ORF">GX888_02685</name>
</gene>
<name>A0A847VDW1_9BACT</name>
<evidence type="ECO:0000313" key="3">
    <source>
        <dbReference type="Proteomes" id="UP000564033"/>
    </source>
</evidence>
<accession>A0A847VDW1</accession>
<dbReference type="Proteomes" id="UP000564033">
    <property type="component" value="Unassembled WGS sequence"/>
</dbReference>
<reference evidence="2 3" key="1">
    <citation type="journal article" date="2020" name="Biotechnol. Biofuels">
        <title>New insights from the biogas microbiome by comprehensive genome-resolved metagenomics of nearly 1600 species originating from multiple anaerobic digesters.</title>
        <authorList>
            <person name="Campanaro S."/>
            <person name="Treu L."/>
            <person name="Rodriguez-R L.M."/>
            <person name="Kovalovszki A."/>
            <person name="Ziels R.M."/>
            <person name="Maus I."/>
            <person name="Zhu X."/>
            <person name="Kougias P.G."/>
            <person name="Basile A."/>
            <person name="Luo G."/>
            <person name="Schluter A."/>
            <person name="Konstantinidis K.T."/>
            <person name="Angelidaki I."/>
        </authorList>
    </citation>
    <scope>NUCLEOTIDE SEQUENCE [LARGE SCALE GENOMIC DNA]</scope>
    <source>
        <strain evidence="2">AS19jrsBPTG_9</strain>
    </source>
</reference>
<evidence type="ECO:0000256" key="1">
    <source>
        <dbReference type="SAM" id="Phobius"/>
    </source>
</evidence>
<feature type="transmembrane region" description="Helical" evidence="1">
    <location>
        <begin position="30"/>
        <end position="55"/>
    </location>
</feature>
<sequence length="93" mass="10396">MEYSMFISFSEIQGLPDTTLPVLVMTAIEWLLNFTVVLCVLMIIVAGFQYIFSLGEEEKIKKATSSLLFALLGIVIAFIAPTIIQFVLDTFLL</sequence>
<dbReference type="EMBL" id="JAAZIL010000065">
    <property type="protein sequence ID" value="NLZ24622.1"/>
    <property type="molecule type" value="Genomic_DNA"/>
</dbReference>
<dbReference type="InterPro" id="IPR043993">
    <property type="entry name" value="T4SS_pilin"/>
</dbReference>
<evidence type="ECO:0000313" key="2">
    <source>
        <dbReference type="EMBL" id="NLZ24622.1"/>
    </source>
</evidence>
<proteinExistence type="predicted"/>
<protein>
    <submittedName>
        <fullName evidence="2">Uncharacterized protein</fullName>
    </submittedName>
</protein>